<sequence>MEAPTTKDATPKVEDMTFLFFLLNAHKQGAWKFQLCADNLGLPSAKAAESKYYRLKKLYFDAVGGAEMMEGITQAVTPNKEGKKAANATPKSKKRQLETDGDDEETPVAVVKGKGKGGGKKVKVEVKAGEDEEVAAKAEPEEDL</sequence>
<evidence type="ECO:0000256" key="1">
    <source>
        <dbReference type="SAM" id="MobiDB-lite"/>
    </source>
</evidence>
<gene>
    <name evidence="2" type="ORF">LTR97_001691</name>
</gene>
<dbReference type="Proteomes" id="UP001310594">
    <property type="component" value="Unassembled WGS sequence"/>
</dbReference>
<dbReference type="AlphaFoldDB" id="A0AAN7WJ96"/>
<evidence type="ECO:0000313" key="2">
    <source>
        <dbReference type="EMBL" id="KAK5706701.1"/>
    </source>
</evidence>
<dbReference type="EMBL" id="JAVRQU010000002">
    <property type="protein sequence ID" value="KAK5706701.1"/>
    <property type="molecule type" value="Genomic_DNA"/>
</dbReference>
<feature type="compositionally biased region" description="Basic and acidic residues" evidence="1">
    <location>
        <begin position="122"/>
        <end position="144"/>
    </location>
</feature>
<proteinExistence type="predicted"/>
<accession>A0AAN7WJ96</accession>
<protein>
    <submittedName>
        <fullName evidence="2">Uncharacterized protein</fullName>
    </submittedName>
</protein>
<name>A0AAN7WJ96_9PEZI</name>
<reference evidence="2" key="1">
    <citation type="submission" date="2023-08" db="EMBL/GenBank/DDBJ databases">
        <title>Black Yeasts Isolated from many extreme environments.</title>
        <authorList>
            <person name="Coleine C."/>
            <person name="Stajich J.E."/>
            <person name="Selbmann L."/>
        </authorList>
    </citation>
    <scope>NUCLEOTIDE SEQUENCE</scope>
    <source>
        <strain evidence="2">CCFEE 5810</strain>
    </source>
</reference>
<evidence type="ECO:0000313" key="3">
    <source>
        <dbReference type="Proteomes" id="UP001310594"/>
    </source>
</evidence>
<organism evidence="2 3">
    <name type="scientific">Elasticomyces elasticus</name>
    <dbReference type="NCBI Taxonomy" id="574655"/>
    <lineage>
        <taxon>Eukaryota</taxon>
        <taxon>Fungi</taxon>
        <taxon>Dikarya</taxon>
        <taxon>Ascomycota</taxon>
        <taxon>Pezizomycotina</taxon>
        <taxon>Dothideomycetes</taxon>
        <taxon>Dothideomycetidae</taxon>
        <taxon>Mycosphaerellales</taxon>
        <taxon>Teratosphaeriaceae</taxon>
        <taxon>Elasticomyces</taxon>
    </lineage>
</organism>
<feature type="region of interest" description="Disordered" evidence="1">
    <location>
        <begin position="78"/>
        <end position="144"/>
    </location>
</feature>
<comment type="caution">
    <text evidence="2">The sequence shown here is derived from an EMBL/GenBank/DDBJ whole genome shotgun (WGS) entry which is preliminary data.</text>
</comment>